<dbReference type="GeneID" id="6008456"/>
<dbReference type="RefSeq" id="XP_001831974.2">
    <property type="nucleotide sequence ID" value="XM_001831922.2"/>
</dbReference>
<keyword evidence="3" id="KW-0808">Transferase</keyword>
<dbReference type="OrthoDB" id="3271139at2759"/>
<feature type="compositionally biased region" description="Basic and acidic residues" evidence="1">
    <location>
        <begin position="686"/>
        <end position="695"/>
    </location>
</feature>
<keyword evidence="3" id="KW-0418">Kinase</keyword>
<dbReference type="InParanoid" id="A8NAX2"/>
<feature type="domain" description="Protein kinase" evidence="2">
    <location>
        <begin position="237"/>
        <end position="571"/>
    </location>
</feature>
<dbReference type="PANTHER" id="PTHR38248">
    <property type="entry name" value="FUNK1 6"/>
    <property type="match status" value="1"/>
</dbReference>
<dbReference type="PANTHER" id="PTHR38248:SF2">
    <property type="entry name" value="FUNK1 11"/>
    <property type="match status" value="1"/>
</dbReference>
<dbReference type="Gene3D" id="1.10.510.10">
    <property type="entry name" value="Transferase(Phosphotransferase) domain 1"/>
    <property type="match status" value="1"/>
</dbReference>
<accession>A8NAX2</accession>
<organism evidence="3 4">
    <name type="scientific">Coprinopsis cinerea (strain Okayama-7 / 130 / ATCC MYA-4618 / FGSC 9003)</name>
    <name type="common">Inky cap fungus</name>
    <name type="synonym">Hormographiella aspergillata</name>
    <dbReference type="NCBI Taxonomy" id="240176"/>
    <lineage>
        <taxon>Eukaryota</taxon>
        <taxon>Fungi</taxon>
        <taxon>Dikarya</taxon>
        <taxon>Basidiomycota</taxon>
        <taxon>Agaricomycotina</taxon>
        <taxon>Agaricomycetes</taxon>
        <taxon>Agaricomycetidae</taxon>
        <taxon>Agaricales</taxon>
        <taxon>Agaricineae</taxon>
        <taxon>Psathyrellaceae</taxon>
        <taxon>Coprinopsis</taxon>
    </lineage>
</organism>
<feature type="region of interest" description="Disordered" evidence="1">
    <location>
        <begin position="655"/>
        <end position="748"/>
    </location>
</feature>
<evidence type="ECO:0000313" key="3">
    <source>
        <dbReference type="EMBL" id="EAU89873.2"/>
    </source>
</evidence>
<dbReference type="PROSITE" id="PS50011">
    <property type="entry name" value="PROTEIN_KINASE_DOM"/>
    <property type="match status" value="1"/>
</dbReference>
<dbReference type="Pfam" id="PF17667">
    <property type="entry name" value="Pkinase_fungal"/>
    <property type="match status" value="1"/>
</dbReference>
<evidence type="ECO:0000256" key="1">
    <source>
        <dbReference type="SAM" id="MobiDB-lite"/>
    </source>
</evidence>
<dbReference type="HOGENOM" id="CLU_011584_0_2_1"/>
<dbReference type="Proteomes" id="UP000001861">
    <property type="component" value="Unassembled WGS sequence"/>
</dbReference>
<protein>
    <submittedName>
        <fullName evidence="3">Other/FunK1 protein kinase</fullName>
    </submittedName>
</protein>
<reference evidence="3 4" key="1">
    <citation type="journal article" date="2010" name="Proc. Natl. Acad. Sci. U.S.A.">
        <title>Insights into evolution of multicellular fungi from the assembled chromosomes of the mushroom Coprinopsis cinerea (Coprinus cinereus).</title>
        <authorList>
            <person name="Stajich J.E."/>
            <person name="Wilke S.K."/>
            <person name="Ahren D."/>
            <person name="Au C.H."/>
            <person name="Birren B.W."/>
            <person name="Borodovsky M."/>
            <person name="Burns C."/>
            <person name="Canback B."/>
            <person name="Casselton L.A."/>
            <person name="Cheng C.K."/>
            <person name="Deng J."/>
            <person name="Dietrich F.S."/>
            <person name="Fargo D.C."/>
            <person name="Farman M.L."/>
            <person name="Gathman A.C."/>
            <person name="Goldberg J."/>
            <person name="Guigo R."/>
            <person name="Hoegger P.J."/>
            <person name="Hooker J.B."/>
            <person name="Huggins A."/>
            <person name="James T.Y."/>
            <person name="Kamada T."/>
            <person name="Kilaru S."/>
            <person name="Kodira C."/>
            <person name="Kues U."/>
            <person name="Kupfer D."/>
            <person name="Kwan H.S."/>
            <person name="Lomsadze A."/>
            <person name="Li W."/>
            <person name="Lilly W.W."/>
            <person name="Ma L.J."/>
            <person name="Mackey A.J."/>
            <person name="Manning G."/>
            <person name="Martin F."/>
            <person name="Muraguchi H."/>
            <person name="Natvig D.O."/>
            <person name="Palmerini H."/>
            <person name="Ramesh M.A."/>
            <person name="Rehmeyer C.J."/>
            <person name="Roe B.A."/>
            <person name="Shenoy N."/>
            <person name="Stanke M."/>
            <person name="Ter-Hovhannisyan V."/>
            <person name="Tunlid A."/>
            <person name="Velagapudi R."/>
            <person name="Vision T.J."/>
            <person name="Zeng Q."/>
            <person name="Zolan M.E."/>
            <person name="Pukkila P.J."/>
        </authorList>
    </citation>
    <scope>NUCLEOTIDE SEQUENCE [LARGE SCALE GENOMIC DNA]</scope>
    <source>
        <strain evidence="4">Okayama-7 / 130 / ATCC MYA-4618 / FGSC 9003</strain>
    </source>
</reference>
<sequence length="748" mass="85171">MNDNVSTCAFEVFFESHLPSSEIALDAVIGELKKQKMLVSRGRSLHQTPSSSTHKSSFSHTFKSFKTLFRSGNAKPSRVMKTLQSVGNAVRKALGRIENREVNSCAIRLEDDVESTAHGCITSNLEDPLHATDVVAPIMGIDSSNVHFSSTQIDFILFSRVAQIMNKDARRRSCFAVTFKDSNVSLWWFTRSLTVKSTPFDMIEHADLLIRVFVFLFGSQKHLLGYDPLVTLLPDRNYVYEVPFDGHAGPLYYRTINLICDSEPAFVSGRRLRVWEVQQVESVSNPVRIPGTPRRVLKDVILDAGVRTEADIQGELFADIAKLAQDESWASRPLLNDFPKRDLDVLADALEGDEFKRYFSCIIAKHVGDADEVTGHFHPPTSPTGDTPPRPKRRCFFIYEHVCTALNNISTLGEAVDALKQTLIPLRLMFLAGWVHRDISPGNILVYREERGSPWTVKLSDLEHARRFPDPETPVEDRVTGTPYFIAYEVLDAQELLPSKAVSYEDLSYEFLPIVHNYQHDLESIFWILLWLISMRVNETLPRVFGKMYFQQRVDSNYAALRYRALTHSLFCHLELMKSLPQPLRCCTFFNHLDSLRDDLHLQYVARNRDKMCDDLASYSWMVSHGINAFFDAVEAIRSEWAHVELMVDWESRSAFTPHPPQESDAQVASPPPSQHQNVASSNKRRAADTGEEGRAHKRARPSPVRIPAIVPRRCGPVTRSMARSEGRITRSTTRRLQEEAKRKQRRL</sequence>
<dbReference type="GO" id="GO:0005524">
    <property type="term" value="F:ATP binding"/>
    <property type="evidence" value="ECO:0007669"/>
    <property type="project" value="InterPro"/>
</dbReference>
<dbReference type="VEuPathDB" id="FungiDB:CC1G_07025"/>
<dbReference type="EMBL" id="AACS02000009">
    <property type="protein sequence ID" value="EAU89873.2"/>
    <property type="molecule type" value="Genomic_DNA"/>
</dbReference>
<keyword evidence="4" id="KW-1185">Reference proteome</keyword>
<dbReference type="KEGG" id="cci:CC1G_07025"/>
<dbReference type="GO" id="GO:0004672">
    <property type="term" value="F:protein kinase activity"/>
    <property type="evidence" value="ECO:0007669"/>
    <property type="project" value="InterPro"/>
</dbReference>
<proteinExistence type="predicted"/>
<dbReference type="InterPro" id="IPR040976">
    <property type="entry name" value="Pkinase_fungal"/>
</dbReference>
<comment type="caution">
    <text evidence="3">The sequence shown here is derived from an EMBL/GenBank/DDBJ whole genome shotgun (WGS) entry which is preliminary data.</text>
</comment>
<dbReference type="InterPro" id="IPR011009">
    <property type="entry name" value="Kinase-like_dom_sf"/>
</dbReference>
<evidence type="ECO:0000259" key="2">
    <source>
        <dbReference type="PROSITE" id="PS50011"/>
    </source>
</evidence>
<dbReference type="InterPro" id="IPR000719">
    <property type="entry name" value="Prot_kinase_dom"/>
</dbReference>
<name>A8NAX2_COPC7</name>
<dbReference type="eggNOG" id="ENOG502RSE5">
    <property type="taxonomic scope" value="Eukaryota"/>
</dbReference>
<dbReference type="AlphaFoldDB" id="A8NAX2"/>
<dbReference type="OMA" id="LTWRITI"/>
<evidence type="ECO:0000313" key="4">
    <source>
        <dbReference type="Proteomes" id="UP000001861"/>
    </source>
</evidence>
<gene>
    <name evidence="3" type="ORF">CC1G_07025</name>
</gene>
<dbReference type="SUPFAM" id="SSF56112">
    <property type="entry name" value="Protein kinase-like (PK-like)"/>
    <property type="match status" value="1"/>
</dbReference>